<dbReference type="GO" id="GO:0016614">
    <property type="term" value="F:oxidoreductase activity, acting on CH-OH group of donors"/>
    <property type="evidence" value="ECO:0007669"/>
    <property type="project" value="InterPro"/>
</dbReference>
<dbReference type="Pfam" id="PF05199">
    <property type="entry name" value="GMC_oxred_C"/>
    <property type="match status" value="1"/>
</dbReference>
<keyword evidence="3" id="KW-0285">Flavoprotein</keyword>
<evidence type="ECO:0000313" key="9">
    <source>
        <dbReference type="Proteomes" id="UP001409585"/>
    </source>
</evidence>
<dbReference type="RefSeq" id="WP_345427873.1">
    <property type="nucleotide sequence ID" value="NZ_AP031496.1"/>
</dbReference>
<evidence type="ECO:0000256" key="1">
    <source>
        <dbReference type="ARBA" id="ARBA00001974"/>
    </source>
</evidence>
<dbReference type="SUPFAM" id="SSF54373">
    <property type="entry name" value="FAD-linked reductases, C-terminal domain"/>
    <property type="match status" value="1"/>
</dbReference>
<name>A0AAV3U9B1_9ALTE</name>
<dbReference type="InterPro" id="IPR036188">
    <property type="entry name" value="FAD/NAD-bd_sf"/>
</dbReference>
<keyword evidence="9" id="KW-1185">Reference proteome</keyword>
<evidence type="ECO:0000259" key="6">
    <source>
        <dbReference type="Pfam" id="PF00732"/>
    </source>
</evidence>
<evidence type="ECO:0000256" key="4">
    <source>
        <dbReference type="ARBA" id="ARBA00022827"/>
    </source>
</evidence>
<organism evidence="8 9">
    <name type="scientific">Halioxenophilus aromaticivorans</name>
    <dbReference type="NCBI Taxonomy" id="1306992"/>
    <lineage>
        <taxon>Bacteria</taxon>
        <taxon>Pseudomonadati</taxon>
        <taxon>Pseudomonadota</taxon>
        <taxon>Gammaproteobacteria</taxon>
        <taxon>Alteromonadales</taxon>
        <taxon>Alteromonadaceae</taxon>
        <taxon>Halioxenophilus</taxon>
    </lineage>
</organism>
<dbReference type="InterPro" id="IPR007867">
    <property type="entry name" value="GMC_OxRtase_C"/>
</dbReference>
<comment type="caution">
    <text evidence="8">The sequence shown here is derived from an EMBL/GenBank/DDBJ whole genome shotgun (WGS) entry which is preliminary data.</text>
</comment>
<dbReference type="AlphaFoldDB" id="A0AAV3U9B1"/>
<proteinExistence type="inferred from homology"/>
<reference evidence="9" key="1">
    <citation type="journal article" date="2019" name="Int. J. Syst. Evol. Microbiol.">
        <title>The Global Catalogue of Microorganisms (GCM) 10K type strain sequencing project: providing services to taxonomists for standard genome sequencing and annotation.</title>
        <authorList>
            <consortium name="The Broad Institute Genomics Platform"/>
            <consortium name="The Broad Institute Genome Sequencing Center for Infectious Disease"/>
            <person name="Wu L."/>
            <person name="Ma J."/>
        </authorList>
    </citation>
    <scope>NUCLEOTIDE SEQUENCE [LARGE SCALE GENOMIC DNA]</scope>
    <source>
        <strain evidence="9">JCM 19134</strain>
    </source>
</reference>
<dbReference type="Pfam" id="PF00732">
    <property type="entry name" value="GMC_oxred_N"/>
    <property type="match status" value="1"/>
</dbReference>
<evidence type="ECO:0000256" key="3">
    <source>
        <dbReference type="ARBA" id="ARBA00022630"/>
    </source>
</evidence>
<keyword evidence="5" id="KW-0560">Oxidoreductase</keyword>
<dbReference type="Gene3D" id="3.50.50.60">
    <property type="entry name" value="FAD/NAD(P)-binding domain"/>
    <property type="match status" value="2"/>
</dbReference>
<sequence>MSTPVYDAIVVGSGISGGWAAKEFTEKGMKTLLVERGPEYKHQQDYKYDFTNPWELPARGKVAEDTLANEYAIQQRCYAMNEMTRERFVKDNEHEYIQEKPFDWIRGYHTGGRSIMWGRQSYRWSDLDFEANKIDGHGVDWPIRYADLESWYDYVEEFAGISGNIDNIPHVPDGKFQPPMELNCVEREVKKRLESKYDNRHLIIGRCAHLTKPTKVHMELGRGACMSRNQCQRGCSFGAYFSSQSATLPAARRTGNLEMTHNAIVKEVIYDEATGRAKGVKIVDRTTLQEREYHAKVVFLCASTIGTTQIMLNSRSRRFPNGIGNDSGALGRYLMDHTMHVGATGTMEGFDEHYYKGRRPNGIYIPRFRNLKQQDANYVRGFGYQGGASRPSWQAGMDQPGIGTDLKASLKNPGTWQFRLIGFGEMLPYAHNRITLDEQNTDQWGIPLLRMDCEWGDNEHKMREDIVDSAVEMLKAVGAKDIVSTHNDHAPGLAIHEMGTARMGKDPKTSVLNKHNQCHSVPNLFVTDGAAMASSACQNPSLTYMALTARAVDFAVKEIETGRL</sequence>
<dbReference type="PANTHER" id="PTHR42784">
    <property type="entry name" value="PYRANOSE 2-OXIDASE"/>
    <property type="match status" value="1"/>
</dbReference>
<evidence type="ECO:0000259" key="7">
    <source>
        <dbReference type="Pfam" id="PF05199"/>
    </source>
</evidence>
<feature type="domain" description="Glucose-methanol-choline oxidoreductase N-terminal" evidence="6">
    <location>
        <begin position="98"/>
        <end position="338"/>
    </location>
</feature>
<dbReference type="EMBL" id="BAABLX010000079">
    <property type="protein sequence ID" value="GAA4960522.1"/>
    <property type="molecule type" value="Genomic_DNA"/>
</dbReference>
<dbReference type="InterPro" id="IPR051473">
    <property type="entry name" value="P2Ox-like"/>
</dbReference>
<comment type="cofactor">
    <cofactor evidence="1">
        <name>FAD</name>
        <dbReference type="ChEBI" id="CHEBI:57692"/>
    </cofactor>
</comment>
<dbReference type="PANTHER" id="PTHR42784:SF1">
    <property type="entry name" value="PYRANOSE 2-OXIDASE"/>
    <property type="match status" value="1"/>
</dbReference>
<dbReference type="InterPro" id="IPR000172">
    <property type="entry name" value="GMC_OxRdtase_N"/>
</dbReference>
<feature type="domain" description="Glucose-methanol-choline oxidoreductase C-terminal" evidence="7">
    <location>
        <begin position="428"/>
        <end position="547"/>
    </location>
</feature>
<comment type="similarity">
    <text evidence="2">Belongs to the GMC oxidoreductase family.</text>
</comment>
<evidence type="ECO:0000313" key="8">
    <source>
        <dbReference type="EMBL" id="GAA4960522.1"/>
    </source>
</evidence>
<dbReference type="Proteomes" id="UP001409585">
    <property type="component" value="Unassembled WGS sequence"/>
</dbReference>
<evidence type="ECO:0000256" key="2">
    <source>
        <dbReference type="ARBA" id="ARBA00010790"/>
    </source>
</evidence>
<dbReference type="GO" id="GO:0050660">
    <property type="term" value="F:flavin adenine dinucleotide binding"/>
    <property type="evidence" value="ECO:0007669"/>
    <property type="project" value="InterPro"/>
</dbReference>
<evidence type="ECO:0000256" key="5">
    <source>
        <dbReference type="ARBA" id="ARBA00023002"/>
    </source>
</evidence>
<keyword evidence="4" id="KW-0274">FAD</keyword>
<protein>
    <submittedName>
        <fullName evidence="8">GMC family oxidoreductase</fullName>
    </submittedName>
</protein>
<accession>A0AAV3U9B1</accession>
<dbReference type="SUPFAM" id="SSF51905">
    <property type="entry name" value="FAD/NAD(P)-binding domain"/>
    <property type="match status" value="1"/>
</dbReference>
<gene>
    <name evidence="8" type="ORF">GCM10025791_47320</name>
</gene>